<dbReference type="SUPFAM" id="SSF52317">
    <property type="entry name" value="Class I glutamine amidotransferase-like"/>
    <property type="match status" value="1"/>
</dbReference>
<dbReference type="InterPro" id="IPR029062">
    <property type="entry name" value="Class_I_gatase-like"/>
</dbReference>
<keyword evidence="5 9" id="KW-0332">GMP biosynthesis</keyword>
<dbReference type="InterPro" id="IPR017926">
    <property type="entry name" value="GATASE"/>
</dbReference>
<keyword evidence="6 9" id="KW-0658">Purine biosynthesis</keyword>
<dbReference type="AlphaFoldDB" id="A0A7C4YG91"/>
<dbReference type="FunFam" id="3.40.50.880:FF:000001">
    <property type="entry name" value="GMP synthase [glutamine-hydrolyzing]"/>
    <property type="match status" value="1"/>
</dbReference>
<comment type="pathway">
    <text evidence="2 9">Purine metabolism; GMP biosynthesis; GMP from XMP (L-Gln route): step 1/1.</text>
</comment>
<reference evidence="12" key="1">
    <citation type="journal article" date="2020" name="mSystems">
        <title>Genome- and Community-Level Interaction Insights into Carbon Utilization and Element Cycling Functions of Hydrothermarchaeota in Hydrothermal Sediment.</title>
        <authorList>
            <person name="Zhou Z."/>
            <person name="Liu Y."/>
            <person name="Xu W."/>
            <person name="Pan J."/>
            <person name="Luo Z.H."/>
            <person name="Li M."/>
        </authorList>
    </citation>
    <scope>NUCLEOTIDE SEQUENCE [LARGE SCALE GENOMIC DNA]</scope>
    <source>
        <strain evidence="12">SpSt-780</strain>
    </source>
</reference>
<dbReference type="UniPathway" id="UPA00189">
    <property type="reaction ID" value="UER00296"/>
</dbReference>
<dbReference type="Gene3D" id="3.40.50.620">
    <property type="entry name" value="HUPs"/>
    <property type="match status" value="1"/>
</dbReference>
<dbReference type="Pfam" id="PF02540">
    <property type="entry name" value="NAD_synthase"/>
    <property type="match status" value="1"/>
</dbReference>
<dbReference type="EMBL" id="DTHG01000010">
    <property type="protein sequence ID" value="HGW91087.1"/>
    <property type="molecule type" value="Genomic_DNA"/>
</dbReference>
<feature type="active site" description="Nucleophile" evidence="9">
    <location>
        <position position="76"/>
    </location>
</feature>
<dbReference type="SUPFAM" id="SSF54810">
    <property type="entry name" value="GMP synthetase C-terminal dimerisation domain"/>
    <property type="match status" value="1"/>
</dbReference>
<protein>
    <recommendedName>
        <fullName evidence="9">GMP synthase [glutamine-hydrolyzing]</fullName>
        <ecNumber evidence="9">6.3.5.2</ecNumber>
    </recommendedName>
    <alternativeName>
        <fullName evidence="9">GMP synthetase</fullName>
    </alternativeName>
    <alternativeName>
        <fullName evidence="9">Glutamine amidotransferase</fullName>
    </alternativeName>
</protein>
<name>A0A7C4YG91_UNCW3</name>
<dbReference type="NCBIfam" id="TIGR00884">
    <property type="entry name" value="guaA_Cterm"/>
    <property type="match status" value="1"/>
</dbReference>
<sequence>MIAIIDFGSQYTKLIARRIREFNVKSVIFPYDVKAKELSDFDGIILSGGPSSVYEKDAPFPEKEIIVSGKPILGICYGLQVITSFFGGEVKKGVKREYGEKRFTHKGDEIFYGIPENSIVWMSHGDEIKKIPEKFEVIGFTDSNPFAAIKFKNIYGLQFHPEVTHTEYGRNIIENFVFRVVKAKKDWKDEDRIQEAINELKKVKGKAILGISGGVDSTLCAVLSKKVLGDNFLPVLVDTGLLRKWEVDEVIRFLKEIGVKIKVVDAKEIFLKELKGVKDPEKKRKIIGEKFIRIFEKEAKDFKAEYLIQGTLYPDRIESAGASKSSSKIKTHHNVGGLPERLNLKVVEPLKEFFKDEVRRMSRELGIPESIYSRHPFPGPGLAVRIIGEVNERRLNILREADHIYISSLKEEGLYEKIWQAFAVLIPVRTVGVMGDLRTYDYVISLRAVISEDGMTADAYNFDMKFLKDVGRKIINNVKGVNRVVYDVSSKPPSTIEWE</sequence>
<dbReference type="InterPro" id="IPR014729">
    <property type="entry name" value="Rossmann-like_a/b/a_fold"/>
</dbReference>
<dbReference type="SUPFAM" id="SSF52402">
    <property type="entry name" value="Adenine nucleotide alpha hydrolases-like"/>
    <property type="match status" value="1"/>
</dbReference>
<dbReference type="InterPro" id="IPR022955">
    <property type="entry name" value="GMP_synthase"/>
</dbReference>
<dbReference type="FunFam" id="3.30.300.10:FF:000002">
    <property type="entry name" value="GMP synthase [glutamine-hydrolyzing]"/>
    <property type="match status" value="1"/>
</dbReference>
<dbReference type="GO" id="GO:0005829">
    <property type="term" value="C:cytosol"/>
    <property type="evidence" value="ECO:0007669"/>
    <property type="project" value="TreeGrafter"/>
</dbReference>
<dbReference type="PANTHER" id="PTHR11922">
    <property type="entry name" value="GMP SYNTHASE-RELATED"/>
    <property type="match status" value="1"/>
</dbReference>
<dbReference type="PROSITE" id="PS51553">
    <property type="entry name" value="GMPS_ATP_PPASE"/>
    <property type="match status" value="1"/>
</dbReference>
<dbReference type="PRINTS" id="PR00096">
    <property type="entry name" value="GATASE"/>
</dbReference>
<dbReference type="CDD" id="cd01997">
    <property type="entry name" value="GMP_synthase_C"/>
    <property type="match status" value="1"/>
</dbReference>
<feature type="domain" description="GMPS ATP-PPase" evidence="11">
    <location>
        <begin position="187"/>
        <end position="374"/>
    </location>
</feature>
<dbReference type="NCBIfam" id="TIGR00888">
    <property type="entry name" value="guaA_Nterm"/>
    <property type="match status" value="1"/>
</dbReference>
<dbReference type="PANTHER" id="PTHR11922:SF2">
    <property type="entry name" value="GMP SYNTHASE [GLUTAMINE-HYDROLYZING]"/>
    <property type="match status" value="1"/>
</dbReference>
<gene>
    <name evidence="9 12" type="primary">guaA</name>
    <name evidence="12" type="ORF">ENV67_00915</name>
</gene>
<accession>A0A7C4YG91</accession>
<evidence type="ECO:0000256" key="2">
    <source>
        <dbReference type="ARBA" id="ARBA00005153"/>
    </source>
</evidence>
<comment type="subunit">
    <text evidence="9">Homodimer.</text>
</comment>
<dbReference type="PROSITE" id="PS51273">
    <property type="entry name" value="GATASE_TYPE_1"/>
    <property type="match status" value="1"/>
</dbReference>
<dbReference type="InterPro" id="IPR022310">
    <property type="entry name" value="NAD/GMP_synthase"/>
</dbReference>
<evidence type="ECO:0000256" key="8">
    <source>
        <dbReference type="ARBA" id="ARBA00022962"/>
    </source>
</evidence>
<evidence type="ECO:0000256" key="7">
    <source>
        <dbReference type="ARBA" id="ARBA00022840"/>
    </source>
</evidence>
<dbReference type="Pfam" id="PF00958">
    <property type="entry name" value="GMP_synt_C"/>
    <property type="match status" value="1"/>
</dbReference>
<feature type="active site" evidence="9">
    <location>
        <position position="160"/>
    </location>
</feature>
<proteinExistence type="inferred from homology"/>
<dbReference type="Gene3D" id="3.30.300.10">
    <property type="match status" value="1"/>
</dbReference>
<dbReference type="GO" id="GO:0005524">
    <property type="term" value="F:ATP binding"/>
    <property type="evidence" value="ECO:0007669"/>
    <property type="project" value="UniProtKB-UniRule"/>
</dbReference>
<dbReference type="HAMAP" id="MF_00344">
    <property type="entry name" value="GMP_synthase"/>
    <property type="match status" value="1"/>
</dbReference>
<evidence type="ECO:0000256" key="4">
    <source>
        <dbReference type="ARBA" id="ARBA00022741"/>
    </source>
</evidence>
<dbReference type="GO" id="GO:0003921">
    <property type="term" value="F:GMP synthase activity"/>
    <property type="evidence" value="ECO:0007669"/>
    <property type="project" value="InterPro"/>
</dbReference>
<comment type="function">
    <text evidence="1 9">Catalyzes the synthesis of GMP from XMP.</text>
</comment>
<dbReference type="NCBIfam" id="NF000848">
    <property type="entry name" value="PRK00074.1"/>
    <property type="match status" value="1"/>
</dbReference>
<keyword evidence="3 9" id="KW-0436">Ligase</keyword>
<dbReference type="Gene3D" id="3.40.50.880">
    <property type="match status" value="1"/>
</dbReference>
<evidence type="ECO:0000256" key="10">
    <source>
        <dbReference type="PROSITE-ProRule" id="PRU00886"/>
    </source>
</evidence>
<evidence type="ECO:0000259" key="11">
    <source>
        <dbReference type="PROSITE" id="PS51553"/>
    </source>
</evidence>
<dbReference type="PRINTS" id="PR00099">
    <property type="entry name" value="CPSGATASE"/>
</dbReference>
<keyword evidence="8 9" id="KW-0315">Glutamine amidotransferase</keyword>
<evidence type="ECO:0000256" key="9">
    <source>
        <dbReference type="HAMAP-Rule" id="MF_00344"/>
    </source>
</evidence>
<keyword evidence="4 9" id="KW-0547">Nucleotide-binding</keyword>
<comment type="caution">
    <text evidence="12">The sequence shown here is derived from an EMBL/GenBank/DDBJ whole genome shotgun (WGS) entry which is preliminary data.</text>
</comment>
<feature type="binding site" evidence="10">
    <location>
        <begin position="212"/>
        <end position="218"/>
    </location>
    <ligand>
        <name>ATP</name>
        <dbReference type="ChEBI" id="CHEBI:30616"/>
    </ligand>
</feature>
<dbReference type="InterPro" id="IPR025777">
    <property type="entry name" value="GMPS_ATP_PPase_dom"/>
</dbReference>
<feature type="active site" evidence="9">
    <location>
        <position position="162"/>
    </location>
</feature>
<evidence type="ECO:0000256" key="6">
    <source>
        <dbReference type="ARBA" id="ARBA00022755"/>
    </source>
</evidence>
<dbReference type="PRINTS" id="PR00097">
    <property type="entry name" value="ANTSNTHASEII"/>
</dbReference>
<organism evidence="12">
    <name type="scientific">candidate division WOR-3 bacterium</name>
    <dbReference type="NCBI Taxonomy" id="2052148"/>
    <lineage>
        <taxon>Bacteria</taxon>
        <taxon>Bacteria division WOR-3</taxon>
    </lineage>
</organism>
<dbReference type="InterPro" id="IPR001674">
    <property type="entry name" value="GMP_synth_C"/>
</dbReference>
<evidence type="ECO:0000256" key="3">
    <source>
        <dbReference type="ARBA" id="ARBA00022598"/>
    </source>
</evidence>
<dbReference type="InterPro" id="IPR004739">
    <property type="entry name" value="GMP_synth_GATase"/>
</dbReference>
<dbReference type="CDD" id="cd01742">
    <property type="entry name" value="GATase1_GMP_Synthase"/>
    <property type="match status" value="1"/>
</dbReference>
<dbReference type="Pfam" id="PF00117">
    <property type="entry name" value="GATase"/>
    <property type="match status" value="1"/>
</dbReference>
<evidence type="ECO:0000256" key="5">
    <source>
        <dbReference type="ARBA" id="ARBA00022749"/>
    </source>
</evidence>
<keyword evidence="7 9" id="KW-0067">ATP-binding</keyword>
<evidence type="ECO:0000256" key="1">
    <source>
        <dbReference type="ARBA" id="ARBA00002332"/>
    </source>
</evidence>
<comment type="catalytic activity">
    <reaction evidence="9">
        <text>XMP + L-glutamine + ATP + H2O = GMP + L-glutamate + AMP + diphosphate + 2 H(+)</text>
        <dbReference type="Rhea" id="RHEA:11680"/>
        <dbReference type="ChEBI" id="CHEBI:15377"/>
        <dbReference type="ChEBI" id="CHEBI:15378"/>
        <dbReference type="ChEBI" id="CHEBI:29985"/>
        <dbReference type="ChEBI" id="CHEBI:30616"/>
        <dbReference type="ChEBI" id="CHEBI:33019"/>
        <dbReference type="ChEBI" id="CHEBI:57464"/>
        <dbReference type="ChEBI" id="CHEBI:58115"/>
        <dbReference type="ChEBI" id="CHEBI:58359"/>
        <dbReference type="ChEBI" id="CHEBI:456215"/>
        <dbReference type="EC" id="6.3.5.2"/>
    </reaction>
</comment>
<evidence type="ECO:0000313" key="12">
    <source>
        <dbReference type="EMBL" id="HGW91087.1"/>
    </source>
</evidence>
<dbReference type="EC" id="6.3.5.2" evidence="9"/>